<dbReference type="GO" id="GO:1990189">
    <property type="term" value="F:protein N-terminal-serine acetyltransferase activity"/>
    <property type="evidence" value="ECO:0007669"/>
    <property type="project" value="TreeGrafter"/>
</dbReference>
<dbReference type="InterPro" id="IPR016181">
    <property type="entry name" value="Acyl_CoA_acyltransferase"/>
</dbReference>
<dbReference type="EMBL" id="PJZH01000028">
    <property type="protein sequence ID" value="PLR30746.1"/>
    <property type="molecule type" value="Genomic_DNA"/>
</dbReference>
<dbReference type="Gene3D" id="3.40.630.30">
    <property type="match status" value="1"/>
</dbReference>
<evidence type="ECO:0000313" key="3">
    <source>
        <dbReference type="Proteomes" id="UP000234503"/>
    </source>
</evidence>
<dbReference type="PANTHER" id="PTHR43441">
    <property type="entry name" value="RIBOSOMAL-PROTEIN-SERINE ACETYLTRANSFERASE"/>
    <property type="match status" value="1"/>
</dbReference>
<protein>
    <submittedName>
        <fullName evidence="2">GNAT family N-acetyltransferase</fullName>
    </submittedName>
</protein>
<sequence>MPVINHFGQPVGEDLPAWAARPRPAQIMLPGDYCRLEPLTAARHTQALYDAYYSVPHTEGWTYLAVERPADLHEFRLFITSLATADDLHMAVVDKTTGEALGTAAFLRVDPANGVAELGWINWSPRMQRQRTGTEAIFLMLRYLFDELGYRRCEWKCDSLNAPSRAAALRYGFRYEGRFHQAVVIKGRNRDTDWFALLDHDWPAVRQAFTQWLAAENFDEAGQQRRRLQDLMPVKPA</sequence>
<gene>
    <name evidence="2" type="ORF">CYR32_18160</name>
</gene>
<accession>A0A2N5DUZ4</accession>
<dbReference type="RefSeq" id="WP_101826560.1">
    <property type="nucleotide sequence ID" value="NZ_PJZH01000028.1"/>
</dbReference>
<dbReference type="InterPro" id="IPR051908">
    <property type="entry name" value="Ribosomal_N-acetyltransferase"/>
</dbReference>
<dbReference type="PANTHER" id="PTHR43441:SF2">
    <property type="entry name" value="FAMILY ACETYLTRANSFERASE, PUTATIVE (AFU_ORTHOLOGUE AFUA_7G00850)-RELATED"/>
    <property type="match status" value="1"/>
</dbReference>
<reference evidence="2 3" key="1">
    <citation type="submission" date="2017-12" db="EMBL/GenBank/DDBJ databases">
        <title>Characterization of six clinical isolates of Enterochimera gen. nov., a novel genus of the Yersiniaciae family and the three species Enterochimera arupensis sp. nov., Enterochimera coloradensis sp. nov, and Enterochimera californica sp. nov.</title>
        <authorList>
            <person name="Rossi A."/>
            <person name="Fisher M."/>
        </authorList>
    </citation>
    <scope>NUCLEOTIDE SEQUENCE [LARGE SCALE GENOMIC DNA]</scope>
    <source>
        <strain evidence="3">2016-Iso4</strain>
    </source>
</reference>
<dbReference type="SUPFAM" id="SSF55729">
    <property type="entry name" value="Acyl-CoA N-acyltransferases (Nat)"/>
    <property type="match status" value="1"/>
</dbReference>
<evidence type="ECO:0000313" key="2">
    <source>
        <dbReference type="EMBL" id="PLR30746.1"/>
    </source>
</evidence>
<comment type="caution">
    <text evidence="2">The sequence shown here is derived from an EMBL/GenBank/DDBJ whole genome shotgun (WGS) entry which is preliminary data.</text>
</comment>
<evidence type="ECO:0000259" key="1">
    <source>
        <dbReference type="PROSITE" id="PS51186"/>
    </source>
</evidence>
<dbReference type="Proteomes" id="UP000234503">
    <property type="component" value="Unassembled WGS sequence"/>
</dbReference>
<dbReference type="AlphaFoldDB" id="A0A2N5DUZ4"/>
<dbReference type="PROSITE" id="PS51186">
    <property type="entry name" value="GNAT"/>
    <property type="match status" value="1"/>
</dbReference>
<feature type="domain" description="N-acetyltransferase" evidence="1">
    <location>
        <begin position="50"/>
        <end position="191"/>
    </location>
</feature>
<keyword evidence="3" id="KW-1185">Reference proteome</keyword>
<keyword evidence="2" id="KW-0808">Transferase</keyword>
<dbReference type="Pfam" id="PF13302">
    <property type="entry name" value="Acetyltransf_3"/>
    <property type="match status" value="1"/>
</dbReference>
<proteinExistence type="predicted"/>
<dbReference type="InterPro" id="IPR000182">
    <property type="entry name" value="GNAT_dom"/>
</dbReference>
<name>A0A2N5DUZ4_9GAMM</name>
<organism evidence="2 3">
    <name type="scientific">Chimaeribacter coloradensis</name>
    <dbReference type="NCBI Taxonomy" id="2060068"/>
    <lineage>
        <taxon>Bacteria</taxon>
        <taxon>Pseudomonadati</taxon>
        <taxon>Pseudomonadota</taxon>
        <taxon>Gammaproteobacteria</taxon>
        <taxon>Enterobacterales</taxon>
        <taxon>Yersiniaceae</taxon>
        <taxon>Chimaeribacter</taxon>
    </lineage>
</organism>
<dbReference type="GO" id="GO:0005737">
    <property type="term" value="C:cytoplasm"/>
    <property type="evidence" value="ECO:0007669"/>
    <property type="project" value="TreeGrafter"/>
</dbReference>
<dbReference type="GO" id="GO:0008999">
    <property type="term" value="F:protein-N-terminal-alanine acetyltransferase activity"/>
    <property type="evidence" value="ECO:0007669"/>
    <property type="project" value="TreeGrafter"/>
</dbReference>
<dbReference type="FunFam" id="3.40.630.30:FF:000047">
    <property type="entry name" value="Acetyltransferase, GNAT family"/>
    <property type="match status" value="1"/>
</dbReference>
<dbReference type="OrthoDB" id="5295305at2"/>